<reference evidence="2 3" key="1">
    <citation type="submission" date="2023-04" db="EMBL/GenBank/DDBJ databases">
        <title>Tenacibaculum tangerinum sp. nov., isolated from sea tidal flat of South Korea.</title>
        <authorList>
            <person name="Lee S.H."/>
            <person name="Kim J.-J."/>
        </authorList>
    </citation>
    <scope>NUCLEOTIDE SEQUENCE [LARGE SCALE GENOMIC DNA]</scope>
    <source>
        <strain evidence="2 3">GRR-S3-23</strain>
    </source>
</reference>
<feature type="signal peptide" evidence="1">
    <location>
        <begin position="1"/>
        <end position="19"/>
    </location>
</feature>
<organism evidence="2 3">
    <name type="scientific">Tenacibaculum tangerinum</name>
    <dbReference type="NCBI Taxonomy" id="3038772"/>
    <lineage>
        <taxon>Bacteria</taxon>
        <taxon>Pseudomonadati</taxon>
        <taxon>Bacteroidota</taxon>
        <taxon>Flavobacteriia</taxon>
        <taxon>Flavobacteriales</taxon>
        <taxon>Flavobacteriaceae</taxon>
        <taxon>Tenacibaculum</taxon>
    </lineage>
</organism>
<keyword evidence="1" id="KW-0732">Signal</keyword>
<dbReference type="EMBL" id="CP122539">
    <property type="protein sequence ID" value="WGH75490.1"/>
    <property type="molecule type" value="Genomic_DNA"/>
</dbReference>
<dbReference type="RefSeq" id="WP_279651364.1">
    <property type="nucleotide sequence ID" value="NZ_CP122539.1"/>
</dbReference>
<feature type="chain" id="PRO_5046566198" evidence="1">
    <location>
        <begin position="20"/>
        <end position="185"/>
    </location>
</feature>
<evidence type="ECO:0000313" key="3">
    <source>
        <dbReference type="Proteomes" id="UP001232001"/>
    </source>
</evidence>
<dbReference type="Proteomes" id="UP001232001">
    <property type="component" value="Chromosome"/>
</dbReference>
<gene>
    <name evidence="2" type="ORF">P8625_15705</name>
</gene>
<sequence length="185" mass="20741">MKTIYAILALLLTSHAVTAQELNPNWKSDLTNMLHEFLQCNEPIDDISPCNKFVSEALQSAYGVNDFYSTEKNRHLIANEIYSYLKTSSKWTLLGKASDQNTLNNAQGYANLKKAVVAVYKGDVHGHIALILPGTLSQSSTWNLKVPNSASFFIYKPNKSYIGKKMSFAFSSTDKDKVLLYGRNY</sequence>
<accession>A0ABY8L298</accession>
<dbReference type="Gene3D" id="3.90.1720.10">
    <property type="entry name" value="endopeptidase domain like (from Nostoc punctiforme)"/>
    <property type="match status" value="1"/>
</dbReference>
<proteinExistence type="predicted"/>
<evidence type="ECO:0000313" key="2">
    <source>
        <dbReference type="EMBL" id="WGH75490.1"/>
    </source>
</evidence>
<keyword evidence="3" id="KW-1185">Reference proteome</keyword>
<evidence type="ECO:0000256" key="1">
    <source>
        <dbReference type="SAM" id="SignalP"/>
    </source>
</evidence>
<name>A0ABY8L298_9FLAO</name>
<protein>
    <submittedName>
        <fullName evidence="2">Uncharacterized protein</fullName>
    </submittedName>
</protein>